<comment type="caution">
    <text evidence="1">The sequence shown here is derived from an EMBL/GenBank/DDBJ whole genome shotgun (WGS) entry which is preliminary data.</text>
</comment>
<name>A0A511Z5L4_9BACL</name>
<gene>
    <name evidence="1" type="ORF">SLU01_10040</name>
</gene>
<protein>
    <submittedName>
        <fullName evidence="1">Uncharacterized protein</fullName>
    </submittedName>
</protein>
<organism evidence="1 2">
    <name type="scientific">Sporosarcina luteola</name>
    <dbReference type="NCBI Taxonomy" id="582850"/>
    <lineage>
        <taxon>Bacteria</taxon>
        <taxon>Bacillati</taxon>
        <taxon>Bacillota</taxon>
        <taxon>Bacilli</taxon>
        <taxon>Bacillales</taxon>
        <taxon>Caryophanaceae</taxon>
        <taxon>Sporosarcina</taxon>
    </lineage>
</organism>
<evidence type="ECO:0000313" key="1">
    <source>
        <dbReference type="EMBL" id="GEN82692.1"/>
    </source>
</evidence>
<dbReference type="RefSeq" id="WP_147055959.1">
    <property type="nucleotide sequence ID" value="NZ_BJYL01000012.1"/>
</dbReference>
<dbReference type="OrthoDB" id="2868235at2"/>
<keyword evidence="2" id="KW-1185">Reference proteome</keyword>
<dbReference type="EMBL" id="BJYL01000012">
    <property type="protein sequence ID" value="GEN82692.1"/>
    <property type="molecule type" value="Genomic_DNA"/>
</dbReference>
<sequence length="145" mass="15669">MGQICTCGVLVNAVSCDNNVRFAGHIGTVKGDLTYMANVCDTTMSTSTLYLEFTDKQTHGCRYSFEFVSETITAVVCRKEGMDCEITVRGTGVVGGRVFPFEAVFRDQVEAANYDIVQSFVITGFFDQDGAAPVPQGSIFAIGCE</sequence>
<proteinExistence type="predicted"/>
<dbReference type="AlphaFoldDB" id="A0A511Z5L4"/>
<accession>A0A511Z5L4</accession>
<dbReference type="Proteomes" id="UP000321901">
    <property type="component" value="Unassembled WGS sequence"/>
</dbReference>
<evidence type="ECO:0000313" key="2">
    <source>
        <dbReference type="Proteomes" id="UP000321901"/>
    </source>
</evidence>
<reference evidence="1 2" key="1">
    <citation type="submission" date="2019-07" db="EMBL/GenBank/DDBJ databases">
        <title>Whole genome shotgun sequence of Sporosarcina luteola NBRC 105378.</title>
        <authorList>
            <person name="Hosoyama A."/>
            <person name="Uohara A."/>
            <person name="Ohji S."/>
            <person name="Ichikawa N."/>
        </authorList>
    </citation>
    <scope>NUCLEOTIDE SEQUENCE [LARGE SCALE GENOMIC DNA]</scope>
    <source>
        <strain evidence="1 2">NBRC 105378</strain>
    </source>
</reference>